<organism evidence="2 3">
    <name type="scientific">Georhizobium profundi</name>
    <dbReference type="NCBI Taxonomy" id="2341112"/>
    <lineage>
        <taxon>Bacteria</taxon>
        <taxon>Pseudomonadati</taxon>
        <taxon>Pseudomonadota</taxon>
        <taxon>Alphaproteobacteria</taxon>
        <taxon>Hyphomicrobiales</taxon>
        <taxon>Rhizobiaceae</taxon>
        <taxon>Georhizobium</taxon>
    </lineage>
</organism>
<keyword evidence="3" id="KW-1185">Reference proteome</keyword>
<proteinExistence type="predicted"/>
<evidence type="ECO:0000313" key="3">
    <source>
        <dbReference type="Proteomes" id="UP000268192"/>
    </source>
</evidence>
<dbReference type="Gene3D" id="3.40.50.1820">
    <property type="entry name" value="alpha/beta hydrolase"/>
    <property type="match status" value="1"/>
</dbReference>
<gene>
    <name evidence="2" type="ORF">D5400_15630</name>
</gene>
<dbReference type="PANTHER" id="PTHR43798:SF33">
    <property type="entry name" value="HYDROLASE, PUTATIVE (AFU_ORTHOLOGUE AFUA_2G14860)-RELATED"/>
    <property type="match status" value="1"/>
</dbReference>
<dbReference type="Proteomes" id="UP000268192">
    <property type="component" value="Chromosome"/>
</dbReference>
<dbReference type="PANTHER" id="PTHR43798">
    <property type="entry name" value="MONOACYLGLYCEROL LIPASE"/>
    <property type="match status" value="1"/>
</dbReference>
<dbReference type="SUPFAM" id="SSF53474">
    <property type="entry name" value="alpha/beta-Hydrolases"/>
    <property type="match status" value="1"/>
</dbReference>
<dbReference type="GO" id="GO:0016787">
    <property type="term" value="F:hydrolase activity"/>
    <property type="evidence" value="ECO:0007669"/>
    <property type="project" value="UniProtKB-KW"/>
</dbReference>
<accession>A0A3Q8XUH0</accession>
<protein>
    <submittedName>
        <fullName evidence="2">Alpha/beta hydrolase</fullName>
    </submittedName>
</protein>
<dbReference type="InterPro" id="IPR000073">
    <property type="entry name" value="AB_hydrolase_1"/>
</dbReference>
<dbReference type="Pfam" id="PF00561">
    <property type="entry name" value="Abhydrolase_1"/>
    <property type="match status" value="1"/>
</dbReference>
<dbReference type="AlphaFoldDB" id="A0A3Q8XUH0"/>
<feature type="domain" description="AB hydrolase-1" evidence="1">
    <location>
        <begin position="24"/>
        <end position="268"/>
    </location>
</feature>
<dbReference type="InterPro" id="IPR029058">
    <property type="entry name" value="AB_hydrolase_fold"/>
</dbReference>
<keyword evidence="2" id="KW-0378">Hydrolase</keyword>
<name>A0A3Q8XUH0_9HYPH</name>
<dbReference type="InterPro" id="IPR050266">
    <property type="entry name" value="AB_hydrolase_sf"/>
</dbReference>
<sequence>MSAADGLRLHARDYSGPAGSGHLPIVCLPGLTRNARDFHQSATLFSNGSMAPAIEPRRVICLDYRGRGESDRDRNADNYSLTVETDDVQAALAALDVPRAIFFGTSRGALIIHLLAATRPTMIAAAILNDAGPVIEGAGLAQIRGYLTRLPQPKDWEQAVDILKQAHGKAFPALGPGDWREMAEAIYVERKGKIVSDFDQAIVKQLNAIDFNTQLPTLWPQFDALAHVPVMTIRGENSQLLSQTTVTEMEKRHPGMETLVVAGQGHAPLPHSAAIPAAIAQFLARASL</sequence>
<evidence type="ECO:0000313" key="2">
    <source>
        <dbReference type="EMBL" id="AZN73868.1"/>
    </source>
</evidence>
<evidence type="ECO:0000259" key="1">
    <source>
        <dbReference type="Pfam" id="PF00561"/>
    </source>
</evidence>
<dbReference type="OrthoDB" id="9791366at2"/>
<dbReference type="EMBL" id="CP032509">
    <property type="protein sequence ID" value="AZN73868.1"/>
    <property type="molecule type" value="Genomic_DNA"/>
</dbReference>
<dbReference type="KEGG" id="abaw:D5400_15630"/>
<dbReference type="GO" id="GO:0016020">
    <property type="term" value="C:membrane"/>
    <property type="evidence" value="ECO:0007669"/>
    <property type="project" value="TreeGrafter"/>
</dbReference>
<reference evidence="2 3" key="1">
    <citation type="submission" date="2018-09" db="EMBL/GenBank/DDBJ databases">
        <title>Marinorhizobium profundi gen. nov., sp. nov., isolated from a deep-sea sediment sample from the New Britain Trench and proposal of Marinorhizobiaceae fam. nov. in the order Rhizobiales of the class Alphaproteobacteria.</title>
        <authorList>
            <person name="Cao J."/>
        </authorList>
    </citation>
    <scope>NUCLEOTIDE SEQUENCE [LARGE SCALE GENOMIC DNA]</scope>
    <source>
        <strain evidence="2 3">WS11</strain>
    </source>
</reference>